<dbReference type="Proteomes" id="UP001260773">
    <property type="component" value="Unassembled WGS sequence"/>
</dbReference>
<dbReference type="InterPro" id="IPR050385">
    <property type="entry name" value="Archaeal_FAD_synthase"/>
</dbReference>
<dbReference type="PANTHER" id="PTHR43793">
    <property type="entry name" value="FAD SYNTHASE"/>
    <property type="match status" value="1"/>
</dbReference>
<dbReference type="InterPro" id="IPR036291">
    <property type="entry name" value="NAD(P)-bd_dom_sf"/>
</dbReference>
<dbReference type="GO" id="GO:0016779">
    <property type="term" value="F:nucleotidyltransferase activity"/>
    <property type="evidence" value="ECO:0007669"/>
    <property type="project" value="UniProtKB-KW"/>
</dbReference>
<evidence type="ECO:0000259" key="3">
    <source>
        <dbReference type="Pfam" id="PF01467"/>
    </source>
</evidence>
<dbReference type="Gene3D" id="3.40.50.720">
    <property type="entry name" value="NAD(P)-binding Rossmann-like Domain"/>
    <property type="match status" value="1"/>
</dbReference>
<dbReference type="EMBL" id="JARPWH010000052">
    <property type="protein sequence ID" value="MDT2403462.1"/>
    <property type="molecule type" value="Genomic_DNA"/>
</dbReference>
<dbReference type="Pfam" id="PF00106">
    <property type="entry name" value="adh_short"/>
    <property type="match status" value="1"/>
</dbReference>
<reference evidence="4" key="1">
    <citation type="submission" date="2023-03" db="EMBL/GenBank/DDBJ databases">
        <authorList>
            <person name="Shen W."/>
            <person name="Cai J."/>
        </authorList>
    </citation>
    <scope>NUCLEOTIDE SEQUENCE</scope>
    <source>
        <strain evidence="4">P33-2</strain>
    </source>
</reference>
<evidence type="ECO:0000313" key="4">
    <source>
        <dbReference type="EMBL" id="MDT2403462.1"/>
    </source>
</evidence>
<keyword evidence="1" id="KW-0808">Transferase</keyword>
<dbReference type="SUPFAM" id="SSF52374">
    <property type="entry name" value="Nucleotidylyl transferase"/>
    <property type="match status" value="1"/>
</dbReference>
<comment type="caution">
    <text evidence="4">The sequence shown here is derived from an EMBL/GenBank/DDBJ whole genome shotgun (WGS) entry which is preliminary data.</text>
</comment>
<dbReference type="Pfam" id="PF01467">
    <property type="entry name" value="CTP_transf_like"/>
    <property type="match status" value="1"/>
</dbReference>
<dbReference type="PANTHER" id="PTHR43793:SF1">
    <property type="entry name" value="FAD SYNTHASE"/>
    <property type="match status" value="1"/>
</dbReference>
<evidence type="ECO:0000313" key="5">
    <source>
        <dbReference type="Proteomes" id="UP001260773"/>
    </source>
</evidence>
<dbReference type="PRINTS" id="PR00081">
    <property type="entry name" value="GDHRDH"/>
</dbReference>
<keyword evidence="2" id="KW-0548">Nucleotidyltransferase</keyword>
<proteinExistence type="predicted"/>
<dbReference type="CDD" id="cd05233">
    <property type="entry name" value="SDR_c"/>
    <property type="match status" value="1"/>
</dbReference>
<gene>
    <name evidence="4" type="ORF">P7D43_13900</name>
</gene>
<name>A0A2N8Q2P3_ENTAV</name>
<dbReference type="InterPro" id="IPR014729">
    <property type="entry name" value="Rossmann-like_a/b/a_fold"/>
</dbReference>
<dbReference type="SUPFAM" id="SSF51735">
    <property type="entry name" value="NAD(P)-binding Rossmann-fold domains"/>
    <property type="match status" value="1"/>
</dbReference>
<accession>A0A2N8Q2P3</accession>
<evidence type="ECO:0000256" key="2">
    <source>
        <dbReference type="ARBA" id="ARBA00022695"/>
    </source>
</evidence>
<dbReference type="InterPro" id="IPR004821">
    <property type="entry name" value="Cyt_trans-like"/>
</dbReference>
<dbReference type="AlphaFoldDB" id="A0A2N8Q2P3"/>
<sequence>MKTALVVGGSSGIGLAIVKQLLEQDYYKIYIYDRKNSDFLSNKIEFTQFNLVEDDFDKFDSLVDKVDTLVITAGFGRVSKFETFKDIEIKNGILVNEVAPIRIIRKFYDRIISQDNFYCLVMGSIAGMISSPLFSVYSAGKAGLNRFIESVNIEIEESGSTNRILNVSPGSIKGTSFNGGLTDLEQVSALAQRILEQMFNHETVFIPDIDVYADVLERYKNDSHTFGVESYQYKVDSGRLNNTPQVKIGYLSGTFDLFHIGHLNLIRKAKQYCDYLVVGVHKDASHKGKETFISFDERVEILKAIKFVDKVIESKPEDMDVWSDINYHYLFVGSDYKGTDRFNTYEKYFEDKDVEIVYFEYTKGTSSTQLRNALTTK</sequence>
<dbReference type="NCBIfam" id="TIGR00125">
    <property type="entry name" value="cyt_tran_rel"/>
    <property type="match status" value="1"/>
</dbReference>
<feature type="domain" description="Cytidyltransferase-like" evidence="3">
    <location>
        <begin position="251"/>
        <end position="372"/>
    </location>
</feature>
<dbReference type="Gene3D" id="3.40.50.620">
    <property type="entry name" value="HUPs"/>
    <property type="match status" value="1"/>
</dbReference>
<organism evidence="4 5">
    <name type="scientific">Enterococcus avium</name>
    <name type="common">Streptococcus avium</name>
    <dbReference type="NCBI Taxonomy" id="33945"/>
    <lineage>
        <taxon>Bacteria</taxon>
        <taxon>Bacillati</taxon>
        <taxon>Bacillota</taxon>
        <taxon>Bacilli</taxon>
        <taxon>Lactobacillales</taxon>
        <taxon>Enterococcaceae</taxon>
        <taxon>Enterococcus</taxon>
    </lineage>
</organism>
<dbReference type="RefSeq" id="WP_102872590.1">
    <property type="nucleotide sequence ID" value="NZ_JAQCOW010000064.1"/>
</dbReference>
<evidence type="ECO:0000256" key="1">
    <source>
        <dbReference type="ARBA" id="ARBA00022679"/>
    </source>
</evidence>
<dbReference type="InterPro" id="IPR002347">
    <property type="entry name" value="SDR_fam"/>
</dbReference>
<protein>
    <submittedName>
        <fullName evidence="4">SDR family NAD(P)-dependent oxidoreductase</fullName>
    </submittedName>
</protein>
<dbReference type="GO" id="GO:0006646">
    <property type="term" value="P:phosphatidylethanolamine biosynthetic process"/>
    <property type="evidence" value="ECO:0007669"/>
    <property type="project" value="UniProtKB-UniPathway"/>
</dbReference>